<evidence type="ECO:0000313" key="2">
    <source>
        <dbReference type="EMBL" id="KAG2498064.1"/>
    </source>
</evidence>
<feature type="region of interest" description="Disordered" evidence="1">
    <location>
        <begin position="386"/>
        <end position="430"/>
    </location>
</feature>
<organism evidence="2 3">
    <name type="scientific">Edaphochlamys debaryana</name>
    <dbReference type="NCBI Taxonomy" id="47281"/>
    <lineage>
        <taxon>Eukaryota</taxon>
        <taxon>Viridiplantae</taxon>
        <taxon>Chlorophyta</taxon>
        <taxon>core chlorophytes</taxon>
        <taxon>Chlorophyceae</taxon>
        <taxon>CS clade</taxon>
        <taxon>Chlamydomonadales</taxon>
        <taxon>Chlamydomonadales incertae sedis</taxon>
        <taxon>Edaphochlamys</taxon>
    </lineage>
</organism>
<reference evidence="2" key="1">
    <citation type="journal article" date="2020" name="bioRxiv">
        <title>Comparative genomics of Chlamydomonas.</title>
        <authorList>
            <person name="Craig R.J."/>
            <person name="Hasan A.R."/>
            <person name="Ness R.W."/>
            <person name="Keightley P.D."/>
        </authorList>
    </citation>
    <scope>NUCLEOTIDE SEQUENCE</scope>
    <source>
        <strain evidence="2">CCAP 11/70</strain>
    </source>
</reference>
<dbReference type="OrthoDB" id="552543at2759"/>
<feature type="region of interest" description="Disordered" evidence="1">
    <location>
        <begin position="88"/>
        <end position="192"/>
    </location>
</feature>
<protein>
    <submittedName>
        <fullName evidence="2">Uncharacterized protein</fullName>
    </submittedName>
</protein>
<evidence type="ECO:0000313" key="3">
    <source>
        <dbReference type="Proteomes" id="UP000612055"/>
    </source>
</evidence>
<sequence>MIHANKLAPIAGGVEMAQKPKRHEWGAFNKLFRACKLPTREAVSGWYDANASTVWAQGNVPSIEEVMAHATHEVTRYAYRKRRAEIKAKEAQQGGKDGSKAAQAAVSHSQPAATAAPAKRRLDGACAEQRQGPCAKRPCLGPLPPPSAGVPLSRQGPIARQPPAAPAAATAPSGARPSAPAPAPIAAPCSRSHRLPAPVPAPHPHTYGPGYPCAPPPHMAQAGWGQPLAYPYAGPYAYQQHNAYQPCAYQHHAYQPYAYLPYAAYLPAPLHAAPAPHSAFSAAPSRSGSGAVAGYPEVFAAQPSASASATAAAFAYAGAAPSLLRPSGPAHSGIGALPAARCSDGGASSLASGPQPPALEAAWVADLEAASGDAAVIEVLDFLESDGEGDSPPCGPASASAQAGREAARTPAKAPCSRASAPGPAVSSPNVLSPFKEERMEAAATHCLVRKLLLGEEGEEEVPCSPAARQALPELALLVGLIARGDEAGC</sequence>
<dbReference type="EMBL" id="JAEHOE010000011">
    <property type="protein sequence ID" value="KAG2498064.1"/>
    <property type="molecule type" value="Genomic_DNA"/>
</dbReference>
<accession>A0A835YI44</accession>
<dbReference type="AlphaFoldDB" id="A0A835YI44"/>
<name>A0A835YI44_9CHLO</name>
<dbReference type="Proteomes" id="UP000612055">
    <property type="component" value="Unassembled WGS sequence"/>
</dbReference>
<comment type="caution">
    <text evidence="2">The sequence shown here is derived from an EMBL/GenBank/DDBJ whole genome shotgun (WGS) entry which is preliminary data.</text>
</comment>
<keyword evidence="3" id="KW-1185">Reference proteome</keyword>
<proteinExistence type="predicted"/>
<evidence type="ECO:0000256" key="1">
    <source>
        <dbReference type="SAM" id="MobiDB-lite"/>
    </source>
</evidence>
<feature type="compositionally biased region" description="Low complexity" evidence="1">
    <location>
        <begin position="155"/>
        <end position="178"/>
    </location>
</feature>
<gene>
    <name evidence="2" type="ORF">HYH03_003825</name>
</gene>